<name>A0A383VDZ7_TETOB</name>
<dbReference type="InterPro" id="IPR036852">
    <property type="entry name" value="Peptidase_S8/S53_dom_sf"/>
</dbReference>
<feature type="domain" description="Peptidase S8/S53" evidence="9">
    <location>
        <begin position="56"/>
        <end position="513"/>
    </location>
</feature>
<dbReference type="PRINTS" id="PR00723">
    <property type="entry name" value="SUBTILISIN"/>
</dbReference>
<dbReference type="SUPFAM" id="SSF52743">
    <property type="entry name" value="Subtilisin-like"/>
    <property type="match status" value="1"/>
</dbReference>
<keyword evidence="2 7" id="KW-0645">Protease</keyword>
<dbReference type="EMBL" id="FNXT01000249">
    <property type="protein sequence ID" value="SZX62606.1"/>
    <property type="molecule type" value="Genomic_DNA"/>
</dbReference>
<comment type="similarity">
    <text evidence="1 7">Belongs to the peptidase S8 family.</text>
</comment>
<evidence type="ECO:0000256" key="8">
    <source>
        <dbReference type="SAM" id="SignalP"/>
    </source>
</evidence>
<evidence type="ECO:0000256" key="4">
    <source>
        <dbReference type="ARBA" id="ARBA00022801"/>
    </source>
</evidence>
<evidence type="ECO:0000256" key="1">
    <source>
        <dbReference type="ARBA" id="ARBA00011073"/>
    </source>
</evidence>
<dbReference type="PANTHER" id="PTHR43806">
    <property type="entry name" value="PEPTIDASE S8"/>
    <property type="match status" value="1"/>
</dbReference>
<reference evidence="11 12" key="1">
    <citation type="submission" date="2016-10" db="EMBL/GenBank/DDBJ databases">
        <authorList>
            <person name="Cai Z."/>
        </authorList>
    </citation>
    <scope>NUCLEOTIDE SEQUENCE [LARGE SCALE GENOMIC DNA]</scope>
</reference>
<evidence type="ECO:0000259" key="10">
    <source>
        <dbReference type="Pfam" id="PF06280"/>
    </source>
</evidence>
<evidence type="ECO:0000256" key="3">
    <source>
        <dbReference type="ARBA" id="ARBA00022729"/>
    </source>
</evidence>
<accession>A0A383VDZ7</accession>
<evidence type="ECO:0000256" key="6">
    <source>
        <dbReference type="PIRSR" id="PIRSR615500-1"/>
    </source>
</evidence>
<feature type="active site" description="Charge relay system" evidence="6 7">
    <location>
        <position position="469"/>
    </location>
</feature>
<dbReference type="InterPro" id="IPR000209">
    <property type="entry name" value="Peptidase_S8/S53_dom"/>
</dbReference>
<evidence type="ECO:0000256" key="7">
    <source>
        <dbReference type="PROSITE-ProRule" id="PRU01240"/>
    </source>
</evidence>
<dbReference type="Pfam" id="PF06280">
    <property type="entry name" value="fn3_5"/>
    <property type="match status" value="1"/>
</dbReference>
<dbReference type="AlphaFoldDB" id="A0A383VDZ7"/>
<dbReference type="Pfam" id="PF00082">
    <property type="entry name" value="Peptidase_S8"/>
    <property type="match status" value="1"/>
</dbReference>
<keyword evidence="4 7" id="KW-0378">Hydrolase</keyword>
<keyword evidence="12" id="KW-1185">Reference proteome</keyword>
<feature type="active site" description="Charge relay system" evidence="6 7">
    <location>
        <position position="116"/>
    </location>
</feature>
<dbReference type="GO" id="GO:0016020">
    <property type="term" value="C:membrane"/>
    <property type="evidence" value="ECO:0007669"/>
    <property type="project" value="InterPro"/>
</dbReference>
<dbReference type="PROSITE" id="PS00138">
    <property type="entry name" value="SUBTILASE_SER"/>
    <property type="match status" value="1"/>
</dbReference>
<feature type="signal peptide" evidence="8">
    <location>
        <begin position="1"/>
        <end position="17"/>
    </location>
</feature>
<dbReference type="PROSITE" id="PS51892">
    <property type="entry name" value="SUBTILASE"/>
    <property type="match status" value="1"/>
</dbReference>
<dbReference type="InterPro" id="IPR050131">
    <property type="entry name" value="Peptidase_S8_subtilisin-like"/>
</dbReference>
<dbReference type="PANTHER" id="PTHR43806:SF11">
    <property type="entry name" value="CEREVISIN-RELATED"/>
    <property type="match status" value="1"/>
</dbReference>
<dbReference type="InterPro" id="IPR023828">
    <property type="entry name" value="Peptidase_S8_Ser-AS"/>
</dbReference>
<dbReference type="GO" id="GO:0004252">
    <property type="term" value="F:serine-type endopeptidase activity"/>
    <property type="evidence" value="ECO:0007669"/>
    <property type="project" value="UniProtKB-UniRule"/>
</dbReference>
<evidence type="ECO:0008006" key="13">
    <source>
        <dbReference type="Google" id="ProtNLM"/>
    </source>
</evidence>
<dbReference type="InterPro" id="IPR015500">
    <property type="entry name" value="Peptidase_S8_subtilisin-rel"/>
</dbReference>
<evidence type="ECO:0000313" key="12">
    <source>
        <dbReference type="Proteomes" id="UP000256970"/>
    </source>
</evidence>
<sequence length="860" mass="89936">MYLILLVAGLLLSVGTGDELPAAAAAAVEGDGVQVQLIGADGITQVAAAQALGLSGRGVHLCIIDGPIDIRHPTFGFCRSPGQPGPPACRVYTAYNADTQGEDVEPPLPLGTWDMHGTHTAGIAAGSFPFKLKDKDGQPLPHQRGVACGALLGAFSFGRMGKTAECMAMAAQRSCNIVSMSFGLPAIAAGNHPQKDGRAQLAVLWEADIITVAAASNDGSSSGGSSLFTTGASPGSLPGVLSVAAVESTAQPGSLLQLDREINTKAGLRNILEAFLRVDTPATTYNPLTDALNLPQQLVLLRLRAPEDICSPLEAITKGPNLRGKVFVLEISQECINTLYEEFGAGAALWETYKALKPKLTLFALPSDAAAFECAARLTHKGMPMLWLRADDGAALADALAADPEKVLKLVGLPGATASQMPADLAGQPMDYSSMGPTLDFAVKPDLAAPGTLYSSAPDHTYAPLTGTSMACPYVSGVVALWRQAMTKAGITEPPGGWVAAAAAALKNTAKPLPFPNTSSSSSLMYPPAKIGAGLVQAHAAVTTPVSINPPELPLRTDLRSQTLQLNLTNTGSVAVSYTVGHQPAVGISLTRAWLMKAYNPTLPTAVVSPVGAVVTVPAKGSIGFEVTISAPPALRQLDDVIFSGFVTFTPINSINSSSSSSSRRGAAAVPLSVPYQSASRDYSRIGSNSSLALFARPLPALDPVASTLLQNRPLMYVCDAANYDSCDFKPGVAVVVKGYSIRVAATFVRPVAQVRLQLYDARNNTHLGTQDFGACRAAAPNEITSLSNCDRFAQLDPLWFGEYNRPDGSRVDFIEAGLYKLKALIYAPLAVAEAAAGRRAQRRPYVVTVANLLRIAEEE</sequence>
<feature type="domain" description="C5a peptidase/Subtilisin-like protease SBT2-like Fn3-like" evidence="10">
    <location>
        <begin position="563"/>
        <end position="654"/>
    </location>
</feature>
<dbReference type="Gene3D" id="3.40.50.200">
    <property type="entry name" value="Peptidase S8/S53 domain"/>
    <property type="match status" value="2"/>
</dbReference>
<evidence type="ECO:0000313" key="11">
    <source>
        <dbReference type="EMBL" id="SZX62606.1"/>
    </source>
</evidence>
<keyword evidence="3 8" id="KW-0732">Signal</keyword>
<proteinExistence type="inferred from homology"/>
<protein>
    <recommendedName>
        <fullName evidence="13">Peptidase S8/S53 domain-containing protein</fullName>
    </recommendedName>
</protein>
<evidence type="ECO:0000259" key="9">
    <source>
        <dbReference type="Pfam" id="PF00082"/>
    </source>
</evidence>
<organism evidence="11 12">
    <name type="scientific">Tetradesmus obliquus</name>
    <name type="common">Green alga</name>
    <name type="synonym">Acutodesmus obliquus</name>
    <dbReference type="NCBI Taxonomy" id="3088"/>
    <lineage>
        <taxon>Eukaryota</taxon>
        <taxon>Viridiplantae</taxon>
        <taxon>Chlorophyta</taxon>
        <taxon>core chlorophytes</taxon>
        <taxon>Chlorophyceae</taxon>
        <taxon>CS clade</taxon>
        <taxon>Sphaeropleales</taxon>
        <taxon>Scenedesmaceae</taxon>
        <taxon>Tetradesmus</taxon>
    </lineage>
</organism>
<dbReference type="GO" id="GO:0006508">
    <property type="term" value="P:proteolysis"/>
    <property type="evidence" value="ECO:0007669"/>
    <property type="project" value="UniProtKB-KW"/>
</dbReference>
<feature type="chain" id="PRO_5016921294" description="Peptidase S8/S53 domain-containing protein" evidence="8">
    <location>
        <begin position="18"/>
        <end position="860"/>
    </location>
</feature>
<dbReference type="InterPro" id="IPR010435">
    <property type="entry name" value="C5a/SBT2-like_Fn3"/>
</dbReference>
<feature type="active site" description="Charge relay system" evidence="6 7">
    <location>
        <position position="65"/>
    </location>
</feature>
<evidence type="ECO:0000256" key="2">
    <source>
        <dbReference type="ARBA" id="ARBA00022670"/>
    </source>
</evidence>
<dbReference type="CDD" id="cd00306">
    <property type="entry name" value="Peptidases_S8_S53"/>
    <property type="match status" value="1"/>
</dbReference>
<dbReference type="Proteomes" id="UP000256970">
    <property type="component" value="Unassembled WGS sequence"/>
</dbReference>
<gene>
    <name evidence="11" type="ORF">BQ4739_LOCUS3210</name>
</gene>
<evidence type="ECO:0000256" key="5">
    <source>
        <dbReference type="ARBA" id="ARBA00022825"/>
    </source>
</evidence>
<keyword evidence="5 7" id="KW-0720">Serine protease</keyword>